<dbReference type="OrthoDB" id="2157530at2759"/>
<reference evidence="1 2" key="1">
    <citation type="submission" date="2016-04" db="EMBL/GenBank/DDBJ databases">
        <title>A degradative enzymes factory behind the ericoid mycorrhizal symbiosis.</title>
        <authorList>
            <consortium name="DOE Joint Genome Institute"/>
            <person name="Martino E."/>
            <person name="Morin E."/>
            <person name="Grelet G."/>
            <person name="Kuo A."/>
            <person name="Kohler A."/>
            <person name="Daghino S."/>
            <person name="Barry K."/>
            <person name="Choi C."/>
            <person name="Cichocki N."/>
            <person name="Clum A."/>
            <person name="Copeland A."/>
            <person name="Hainaut M."/>
            <person name="Haridas S."/>
            <person name="Labutti K."/>
            <person name="Lindquist E."/>
            <person name="Lipzen A."/>
            <person name="Khouja H.-R."/>
            <person name="Murat C."/>
            <person name="Ohm R."/>
            <person name="Olson A."/>
            <person name="Spatafora J."/>
            <person name="Veneault-Fourrey C."/>
            <person name="Henrissat B."/>
            <person name="Grigoriev I."/>
            <person name="Martin F."/>
            <person name="Perotto S."/>
        </authorList>
    </citation>
    <scope>NUCLEOTIDE SEQUENCE [LARGE SCALE GENOMIC DNA]</scope>
    <source>
        <strain evidence="1 2">E</strain>
    </source>
</reference>
<gene>
    <name evidence="1" type="ORF">K444DRAFT_637476</name>
</gene>
<evidence type="ECO:0000313" key="1">
    <source>
        <dbReference type="EMBL" id="PMD52297.1"/>
    </source>
</evidence>
<evidence type="ECO:0008006" key="3">
    <source>
        <dbReference type="Google" id="ProtNLM"/>
    </source>
</evidence>
<dbReference type="PANTHER" id="PTHR24148">
    <property type="entry name" value="ANKYRIN REPEAT DOMAIN-CONTAINING PROTEIN 39 HOMOLOG-RELATED"/>
    <property type="match status" value="1"/>
</dbReference>
<dbReference type="Proteomes" id="UP000235371">
    <property type="component" value="Unassembled WGS sequence"/>
</dbReference>
<protein>
    <recommendedName>
        <fullName evidence="3">Heterokaryon incompatibility domain-containing protein</fullName>
    </recommendedName>
</protein>
<dbReference type="EMBL" id="KZ613912">
    <property type="protein sequence ID" value="PMD52297.1"/>
    <property type="molecule type" value="Genomic_DNA"/>
</dbReference>
<dbReference type="PANTHER" id="PTHR24148:SF73">
    <property type="entry name" value="HET DOMAIN PROTEIN (AFU_ORTHOLOGUE AFUA_8G01020)"/>
    <property type="match status" value="1"/>
</dbReference>
<dbReference type="RefSeq" id="XP_024729201.1">
    <property type="nucleotide sequence ID" value="XM_024884128.1"/>
</dbReference>
<accession>A0A2J6SND4</accession>
<dbReference type="InParanoid" id="A0A2J6SND4"/>
<dbReference type="GeneID" id="36592205"/>
<sequence>MSNDNPWFRRVWIIQVLSVSADYTFMCGKWSVPGDHFKVFNASFHFSFLWMKHEVFSLSSITQVDQYLDSHPNLCHSGGDWAAQRMGIYENVLGPALNIRACATLETRKTWRRDRPEDCPTLKAQLFRASAKRSASGLYPTDPRDRTYGLLGVASDAKELGMDPKSYTVYKGANTEEIVYTEVPRILVQHGHLDILTKCQPLDPRTRNAKLPSWAPDRKNEIPWPWGGFIGDDLYHASGKSSSRLVCCSEDPEGILTIKAMFIGKVAELGTTWKGGWREDFDKERASLLFTEIIGFLPKSTIFNKLGKADKVLWRIPIGGMVWNKLGINRRATEKSLGECQVMMSFFF</sequence>
<evidence type="ECO:0000313" key="2">
    <source>
        <dbReference type="Proteomes" id="UP000235371"/>
    </source>
</evidence>
<dbReference type="AlphaFoldDB" id="A0A2J6SND4"/>
<name>A0A2J6SND4_9HELO</name>
<keyword evidence="2" id="KW-1185">Reference proteome</keyword>
<organism evidence="1 2">
    <name type="scientific">Hyaloscypha bicolor E</name>
    <dbReference type="NCBI Taxonomy" id="1095630"/>
    <lineage>
        <taxon>Eukaryota</taxon>
        <taxon>Fungi</taxon>
        <taxon>Dikarya</taxon>
        <taxon>Ascomycota</taxon>
        <taxon>Pezizomycotina</taxon>
        <taxon>Leotiomycetes</taxon>
        <taxon>Helotiales</taxon>
        <taxon>Hyaloscyphaceae</taxon>
        <taxon>Hyaloscypha</taxon>
        <taxon>Hyaloscypha bicolor</taxon>
    </lineage>
</organism>
<dbReference type="InterPro" id="IPR052895">
    <property type="entry name" value="HetReg/Transcr_Mod"/>
</dbReference>
<proteinExistence type="predicted"/>